<dbReference type="Proteomes" id="UP001172684">
    <property type="component" value="Unassembled WGS sequence"/>
</dbReference>
<evidence type="ECO:0000256" key="2">
    <source>
        <dbReference type="ARBA" id="ARBA00004889"/>
    </source>
</evidence>
<dbReference type="InterPro" id="IPR023031">
    <property type="entry name" value="OPRT"/>
</dbReference>
<evidence type="ECO:0000256" key="10">
    <source>
        <dbReference type="ARBA" id="ARBA00049126"/>
    </source>
</evidence>
<dbReference type="InterPro" id="IPR028163">
    <property type="entry name" value="HAUS_6_N"/>
</dbReference>
<dbReference type="SUPFAM" id="SSF53271">
    <property type="entry name" value="PRTase-like"/>
    <property type="match status" value="1"/>
</dbReference>
<comment type="pathway">
    <text evidence="2">Pyrimidine metabolism; UMP biosynthesis via de novo pathway; UMP from orotate: step 1/2.</text>
</comment>
<evidence type="ECO:0000256" key="3">
    <source>
        <dbReference type="ARBA" id="ARBA00006340"/>
    </source>
</evidence>
<evidence type="ECO:0000256" key="7">
    <source>
        <dbReference type="ARBA" id="ARBA00022676"/>
    </source>
</evidence>
<comment type="caution">
    <text evidence="15">The sequence shown here is derived from an EMBL/GenBank/DDBJ whole genome shotgun (WGS) entry which is preliminary data.</text>
</comment>
<dbReference type="Pfam" id="PF00156">
    <property type="entry name" value="Pribosyltran"/>
    <property type="match status" value="1"/>
</dbReference>
<evidence type="ECO:0000259" key="14">
    <source>
        <dbReference type="Pfam" id="PF14661"/>
    </source>
</evidence>
<feature type="compositionally biased region" description="Polar residues" evidence="11">
    <location>
        <begin position="592"/>
        <end position="609"/>
    </location>
</feature>
<comment type="catalytic activity">
    <reaction evidence="10">
        <text>orotidine 5'-phosphate + diphosphate = orotate + 5-phospho-alpha-D-ribose 1-diphosphate</text>
        <dbReference type="Rhea" id="RHEA:10380"/>
        <dbReference type="ChEBI" id="CHEBI:30839"/>
        <dbReference type="ChEBI" id="CHEBI:33019"/>
        <dbReference type="ChEBI" id="CHEBI:57538"/>
        <dbReference type="ChEBI" id="CHEBI:58017"/>
        <dbReference type="EC" id="2.4.2.10"/>
    </reaction>
</comment>
<dbReference type="InterPro" id="IPR004467">
    <property type="entry name" value="Or_phspho_trans_dom"/>
</dbReference>
<reference evidence="15" key="1">
    <citation type="submission" date="2022-10" db="EMBL/GenBank/DDBJ databases">
        <title>Culturing micro-colonial fungi from biological soil crusts in the Mojave desert and describing Neophaeococcomyces mojavensis, and introducing the new genera and species Taxawa tesnikishii.</title>
        <authorList>
            <person name="Kurbessoian T."/>
            <person name="Stajich J.E."/>
        </authorList>
    </citation>
    <scope>NUCLEOTIDE SEQUENCE</scope>
    <source>
        <strain evidence="15">TK_1</strain>
    </source>
</reference>
<sequence length="1051" mass="116348">MGFRTKETPIALEQLDAQSRSSSATIYGSPSPVEAAPEIHQGRARKATKNDIEMGHGKKGKPIAEKDPNYDGRRVLFIMHSVQAFFAVVGVMLCVLVQSMVAVKAPRDAELAAGNDIALFVTNLRLLDLDRRSDWPGITEQTFSTRDVQQNQKNRIRCVEWALYRLFELWDPVETRDKLQPFFPPLEPLQSLNLRAALYRCLNELKKNSVLGRETLLRKTMLDECKGDKLAEVLMVFSYAVVIKVSSSPKRKPKNEPIARRIATATKLSAEEQKSLLPLAVAHKAALTAVLQKKRQRRARYSELEQLLESKSGEILQRNERCTSFTRPAAQHVDSVNIKKQLRENWLGNPKWVNILLHGESTQSGDTLFESRFNDVCAGIKQEHALENPKEQRGLLQELESRVNIQHERLLRWRGFHAQVSRLNAQVTITRPDSKAARNVPDASFNFDAHQHLHIGSTVKSPSNGQARPPPRASDPAVKYETIVARMKEGLGKAGHARRQPQPIAQMEQPKSPTRTNAPRSRPRSILCGSGLKELKLKPTVTFPHVASPSMTSPSMTSPSITSPSRNGEPFNDLFEPSKKFPALADVPYLPRSTSTPLGSETTLVQSEPISDDETSHVVAESPTRKSEPNGRQAHVVQQRPSSPQPDSPIFPQLTEQERLAEQMLSSVTQATPSPVKKRPRPSLSDRARMSMAHPTTISVPAVAPEEIGVPSPIIEATTPTPSDPIDPHANLLERTRQSMAHIPAHSRAHHVREKSKRESRQSLFPVNQFETPRKPNNDDGFGEIGERKRDITPKERLFEEDAEYASVFKSRPKIAKMSSSAPTLAPHKATFLTSCVTAGALKFGTFTLKSGRISPYFFNAGLFHTASLLDSLTAAYAATLASSVVDFDVLFGPAYKGIPLAAATAIQLRTLDDARFGGISYSFNRKEAKDHGEGGSIVGAPLKGKRVVVIDDVITAGTAIREAIEIIKKEGGTLVGIVVAFDRLEKTPAREGEQEEAPRGSAIGEVRREYGIPVLSILTLDDVVEFLRGMGTDEDVRRLEEYRAKYKASD</sequence>
<dbReference type="HAMAP" id="MF_01208">
    <property type="entry name" value="PyrE"/>
    <property type="match status" value="1"/>
</dbReference>
<keyword evidence="12" id="KW-0472">Membrane</keyword>
<dbReference type="CDD" id="cd06223">
    <property type="entry name" value="PRTases_typeI"/>
    <property type="match status" value="1"/>
</dbReference>
<evidence type="ECO:0000256" key="12">
    <source>
        <dbReference type="SAM" id="Phobius"/>
    </source>
</evidence>
<evidence type="ECO:0000256" key="5">
    <source>
        <dbReference type="ARBA" id="ARBA00011971"/>
    </source>
</evidence>
<dbReference type="NCBIfam" id="TIGR00336">
    <property type="entry name" value="pyrE"/>
    <property type="match status" value="1"/>
</dbReference>
<feature type="region of interest" description="Disordered" evidence="11">
    <location>
        <begin position="589"/>
        <end position="651"/>
    </location>
</feature>
<feature type="region of interest" description="Disordered" evidence="11">
    <location>
        <begin position="17"/>
        <end position="66"/>
    </location>
</feature>
<name>A0ABQ9P583_9PEZI</name>
<dbReference type="PANTHER" id="PTHR46683">
    <property type="entry name" value="OROTATE PHOSPHORIBOSYLTRANSFERASE 1-RELATED"/>
    <property type="match status" value="1"/>
</dbReference>
<keyword evidence="16" id="KW-1185">Reference proteome</keyword>
<feature type="domain" description="Phosphoribosyltransferase" evidence="13">
    <location>
        <begin position="887"/>
        <end position="991"/>
    </location>
</feature>
<feature type="transmembrane region" description="Helical" evidence="12">
    <location>
        <begin position="75"/>
        <end position="101"/>
    </location>
</feature>
<keyword evidence="7" id="KW-0328">Glycosyltransferase</keyword>
<evidence type="ECO:0000256" key="6">
    <source>
        <dbReference type="ARBA" id="ARBA00014769"/>
    </source>
</evidence>
<dbReference type="EMBL" id="JAPDRL010000001">
    <property type="protein sequence ID" value="KAJ9669735.1"/>
    <property type="molecule type" value="Genomic_DNA"/>
</dbReference>
<feature type="compositionally biased region" description="Basic and acidic residues" evidence="11">
    <location>
        <begin position="48"/>
        <end position="66"/>
    </location>
</feature>
<evidence type="ECO:0000313" key="15">
    <source>
        <dbReference type="EMBL" id="KAJ9669735.1"/>
    </source>
</evidence>
<protein>
    <recommendedName>
        <fullName evidence="6">Orotate phosphoribosyltransferase</fullName>
        <ecNumber evidence="5">2.4.2.10</ecNumber>
    </recommendedName>
</protein>
<organism evidence="15 16">
    <name type="scientific">Coniosporium apollinis</name>
    <dbReference type="NCBI Taxonomy" id="61459"/>
    <lineage>
        <taxon>Eukaryota</taxon>
        <taxon>Fungi</taxon>
        <taxon>Dikarya</taxon>
        <taxon>Ascomycota</taxon>
        <taxon>Pezizomycotina</taxon>
        <taxon>Dothideomycetes</taxon>
        <taxon>Dothideomycetes incertae sedis</taxon>
        <taxon>Coniosporium</taxon>
    </lineage>
</organism>
<keyword evidence="9" id="KW-0665">Pyrimidine biosynthesis</keyword>
<dbReference type="Gene3D" id="3.40.50.2020">
    <property type="match status" value="1"/>
</dbReference>
<feature type="region of interest" description="Disordered" evidence="11">
    <location>
        <begin position="665"/>
        <end position="688"/>
    </location>
</feature>
<evidence type="ECO:0000256" key="4">
    <source>
        <dbReference type="ARBA" id="ARBA00011738"/>
    </source>
</evidence>
<evidence type="ECO:0000256" key="9">
    <source>
        <dbReference type="ARBA" id="ARBA00022975"/>
    </source>
</evidence>
<dbReference type="InterPro" id="IPR000836">
    <property type="entry name" value="PRTase_dom"/>
</dbReference>
<feature type="compositionally biased region" description="Polar residues" evidence="11">
    <location>
        <begin position="509"/>
        <end position="519"/>
    </location>
</feature>
<evidence type="ECO:0000256" key="1">
    <source>
        <dbReference type="ARBA" id="ARBA00003769"/>
    </source>
</evidence>
<proteinExistence type="inferred from homology"/>
<feature type="region of interest" description="Disordered" evidence="11">
    <location>
        <begin position="769"/>
        <end position="789"/>
    </location>
</feature>
<feature type="region of interest" description="Disordered" evidence="11">
    <location>
        <begin position="491"/>
        <end position="533"/>
    </location>
</feature>
<keyword evidence="8" id="KW-0808">Transferase</keyword>
<dbReference type="PANTHER" id="PTHR46683:SF1">
    <property type="entry name" value="OROTATE PHOSPHORIBOSYLTRANSFERASE 1-RELATED"/>
    <property type="match status" value="1"/>
</dbReference>
<evidence type="ECO:0000256" key="8">
    <source>
        <dbReference type="ARBA" id="ARBA00022679"/>
    </source>
</evidence>
<comment type="subunit">
    <text evidence="4">Homodimer.</text>
</comment>
<feature type="compositionally biased region" description="Low complexity" evidence="11">
    <location>
        <begin position="548"/>
        <end position="565"/>
    </location>
</feature>
<feature type="region of interest" description="Disordered" evidence="11">
    <location>
        <begin position="456"/>
        <end position="475"/>
    </location>
</feature>
<evidence type="ECO:0000256" key="11">
    <source>
        <dbReference type="SAM" id="MobiDB-lite"/>
    </source>
</evidence>
<feature type="region of interest" description="Disordered" evidence="11">
    <location>
        <begin position="545"/>
        <end position="577"/>
    </location>
</feature>
<dbReference type="InterPro" id="IPR029057">
    <property type="entry name" value="PRTase-like"/>
</dbReference>
<comment type="similarity">
    <text evidence="3">Belongs to the purine/pyrimidine phosphoribosyltransferase family. PyrE subfamily.</text>
</comment>
<feature type="domain" description="HAUS augmin-like complex subunit 6 N-terminal" evidence="14">
    <location>
        <begin position="120"/>
        <end position="345"/>
    </location>
</feature>
<keyword evidence="12" id="KW-1133">Transmembrane helix</keyword>
<dbReference type="EC" id="2.4.2.10" evidence="5"/>
<evidence type="ECO:0000259" key="13">
    <source>
        <dbReference type="Pfam" id="PF00156"/>
    </source>
</evidence>
<evidence type="ECO:0000313" key="16">
    <source>
        <dbReference type="Proteomes" id="UP001172684"/>
    </source>
</evidence>
<feature type="compositionally biased region" description="Polar residues" evidence="11">
    <location>
        <begin position="17"/>
        <end position="28"/>
    </location>
</feature>
<keyword evidence="12" id="KW-0812">Transmembrane</keyword>
<gene>
    <name evidence="15" type="ORF">H2201_000120</name>
</gene>
<dbReference type="Pfam" id="PF14661">
    <property type="entry name" value="HAUS6_N"/>
    <property type="match status" value="1"/>
</dbReference>
<accession>A0ABQ9P583</accession>
<comment type="function">
    <text evidence="1">Catalyzes the transfer of a ribosyl phosphate group from 5-phosphoribose 1-diphosphate to orotate, leading to the formation of orotidine monophosphate (OMP).</text>
</comment>